<keyword evidence="5" id="KW-1000">Mitochondrion outer membrane</keyword>
<dbReference type="STRING" id="1382522.W6MFR2"/>
<evidence type="ECO:0000256" key="7">
    <source>
        <dbReference type="ARBA" id="ARBA00022989"/>
    </source>
</evidence>
<evidence type="ECO:0000256" key="4">
    <source>
        <dbReference type="ARBA" id="ARBA00022692"/>
    </source>
</evidence>
<comment type="similarity">
    <text evidence="2">Belongs to the Tom22 family.</text>
</comment>
<dbReference type="InterPro" id="IPR005683">
    <property type="entry name" value="Tom22"/>
</dbReference>
<sequence length="143" mass="15490">MVKLEEVTDEKVGVFPNGTEDEEVFPKEPEAAADEGSESEDDEDDFDEEETLYERIIALKQIFPKEQRNLAASAVSTASSLLHKGGNLLWIVSSSVLLLSLPYAVALSSEQQLIEMEKEMSLQQSSNDVLAPGADSAFAPAAA</sequence>
<dbReference type="Pfam" id="PF04281">
    <property type="entry name" value="Tom22"/>
    <property type="match status" value="1"/>
</dbReference>
<evidence type="ECO:0000256" key="11">
    <source>
        <dbReference type="ARBA" id="ARBA00023170"/>
    </source>
</evidence>
<comment type="subcellular location">
    <subcellularLocation>
        <location evidence="1">Mitochondrion outer membrane</location>
        <topology evidence="1">Single-pass membrane protein</topology>
    </subcellularLocation>
</comment>
<evidence type="ECO:0008006" key="15">
    <source>
        <dbReference type="Google" id="ProtNLM"/>
    </source>
</evidence>
<dbReference type="GeneID" id="34517871"/>
<evidence type="ECO:0000313" key="13">
    <source>
        <dbReference type="EMBL" id="CDK24466.1"/>
    </source>
</evidence>
<evidence type="ECO:0000256" key="3">
    <source>
        <dbReference type="ARBA" id="ARBA00022448"/>
    </source>
</evidence>
<keyword evidence="11" id="KW-0675">Receptor</keyword>
<keyword evidence="3" id="KW-0813">Transport</keyword>
<gene>
    <name evidence="13" type="ORF">KUCA_T00000429001</name>
</gene>
<dbReference type="EMBL" id="HG793125">
    <property type="protein sequence ID" value="CDK24466.1"/>
    <property type="molecule type" value="Genomic_DNA"/>
</dbReference>
<evidence type="ECO:0000256" key="2">
    <source>
        <dbReference type="ARBA" id="ARBA00009874"/>
    </source>
</evidence>
<evidence type="ECO:0000256" key="10">
    <source>
        <dbReference type="ARBA" id="ARBA00023136"/>
    </source>
</evidence>
<feature type="region of interest" description="Disordered" evidence="12">
    <location>
        <begin position="1"/>
        <end position="49"/>
    </location>
</feature>
<keyword evidence="8" id="KW-0811">Translocation</keyword>
<proteinExistence type="inferred from homology"/>
<protein>
    <recommendedName>
        <fullName evidence="15">Mitochondrial import receptor subunit TOM22</fullName>
    </recommendedName>
</protein>
<feature type="compositionally biased region" description="Basic and acidic residues" evidence="12">
    <location>
        <begin position="1"/>
        <end position="12"/>
    </location>
</feature>
<dbReference type="GO" id="GO:0006886">
    <property type="term" value="P:intracellular protein transport"/>
    <property type="evidence" value="ECO:0007669"/>
    <property type="project" value="InterPro"/>
</dbReference>
<dbReference type="GO" id="GO:0030150">
    <property type="term" value="P:protein import into mitochondrial matrix"/>
    <property type="evidence" value="ECO:0007669"/>
    <property type="project" value="EnsemblFungi"/>
</dbReference>
<dbReference type="GO" id="GO:0005742">
    <property type="term" value="C:mitochondrial outer membrane translocase complex"/>
    <property type="evidence" value="ECO:0007669"/>
    <property type="project" value="EnsemblFungi"/>
</dbReference>
<dbReference type="CDD" id="cd22884">
    <property type="entry name" value="TOM22"/>
    <property type="match status" value="1"/>
</dbReference>
<keyword evidence="14" id="KW-1185">Reference proteome</keyword>
<dbReference type="PANTHER" id="PTHR12504:SF0">
    <property type="entry name" value="MITOCHONDRIAL IMPORT RECEPTOR SUBUNIT TOM22 HOMOLOG"/>
    <property type="match status" value="1"/>
</dbReference>
<keyword evidence="4" id="KW-0812">Transmembrane</keyword>
<keyword evidence="6" id="KW-0653">Protein transport</keyword>
<dbReference type="GO" id="GO:0008320">
    <property type="term" value="F:protein transmembrane transporter activity"/>
    <property type="evidence" value="ECO:0007669"/>
    <property type="project" value="EnsemblFungi"/>
</dbReference>
<keyword evidence="7" id="KW-1133">Transmembrane helix</keyword>
<dbReference type="RefSeq" id="XP_022456483.1">
    <property type="nucleotide sequence ID" value="XM_022604968.1"/>
</dbReference>
<keyword evidence="10" id="KW-0472">Membrane</keyword>
<evidence type="ECO:0000313" key="14">
    <source>
        <dbReference type="Proteomes" id="UP000019384"/>
    </source>
</evidence>
<evidence type="ECO:0000256" key="9">
    <source>
        <dbReference type="ARBA" id="ARBA00023128"/>
    </source>
</evidence>
<dbReference type="GO" id="GO:0045040">
    <property type="term" value="P:protein insertion into mitochondrial outer membrane"/>
    <property type="evidence" value="ECO:0007669"/>
    <property type="project" value="EnsemblFungi"/>
</dbReference>
<reference evidence="13" key="1">
    <citation type="submission" date="2013-12" db="EMBL/GenBank/DDBJ databases">
        <authorList>
            <person name="Genoscope - CEA"/>
        </authorList>
    </citation>
    <scope>NUCLEOTIDE SEQUENCE</scope>
    <source>
        <strain evidence="13">CBS 1993</strain>
    </source>
</reference>
<evidence type="ECO:0000256" key="12">
    <source>
        <dbReference type="SAM" id="MobiDB-lite"/>
    </source>
</evidence>
<evidence type="ECO:0000256" key="1">
    <source>
        <dbReference type="ARBA" id="ARBA00004572"/>
    </source>
</evidence>
<evidence type="ECO:0000256" key="5">
    <source>
        <dbReference type="ARBA" id="ARBA00022787"/>
    </source>
</evidence>
<dbReference type="HOGENOM" id="CLU_094333_2_0_1"/>
<feature type="compositionally biased region" description="Acidic residues" evidence="12">
    <location>
        <begin position="31"/>
        <end position="49"/>
    </location>
</feature>
<dbReference type="Proteomes" id="UP000019384">
    <property type="component" value="Unassembled WGS sequence"/>
</dbReference>
<name>W6MFR2_9ASCO</name>
<evidence type="ECO:0000256" key="8">
    <source>
        <dbReference type="ARBA" id="ARBA00023010"/>
    </source>
</evidence>
<evidence type="ECO:0000256" key="6">
    <source>
        <dbReference type="ARBA" id="ARBA00022927"/>
    </source>
</evidence>
<organism evidence="13 14">
    <name type="scientific">Kuraishia capsulata CBS 1993</name>
    <dbReference type="NCBI Taxonomy" id="1382522"/>
    <lineage>
        <taxon>Eukaryota</taxon>
        <taxon>Fungi</taxon>
        <taxon>Dikarya</taxon>
        <taxon>Ascomycota</taxon>
        <taxon>Saccharomycotina</taxon>
        <taxon>Pichiomycetes</taxon>
        <taxon>Pichiales</taxon>
        <taxon>Pichiaceae</taxon>
        <taxon>Kuraishia</taxon>
    </lineage>
</organism>
<keyword evidence="9" id="KW-0496">Mitochondrion</keyword>
<dbReference type="PANTHER" id="PTHR12504">
    <property type="entry name" value="MITOCHONDRIAL IMPORT RECEPTOR SUBUNIT TOM22"/>
    <property type="match status" value="1"/>
</dbReference>
<reference evidence="13" key="2">
    <citation type="submission" date="2014-02" db="EMBL/GenBank/DDBJ databases">
        <title>Complete DNA sequence of /Kuraishia capsulata/ illustrates novel genomic features among budding yeasts (/Saccharomycotina/).</title>
        <authorList>
            <person name="Morales L."/>
            <person name="Noel B."/>
            <person name="Porcel B."/>
            <person name="Marcet-Houben M."/>
            <person name="Hullo M-F."/>
            <person name="Sacerdot C."/>
            <person name="Tekaia F."/>
            <person name="Leh-Louis V."/>
            <person name="Despons L."/>
            <person name="Khanna V."/>
            <person name="Aury J-M."/>
            <person name="Barbe V."/>
            <person name="Couloux A."/>
            <person name="Labadie K."/>
            <person name="Pelletier E."/>
            <person name="Souciet J-L."/>
            <person name="Boekhout T."/>
            <person name="Gabaldon T."/>
            <person name="Wincker P."/>
            <person name="Dujon B."/>
        </authorList>
    </citation>
    <scope>NUCLEOTIDE SEQUENCE</scope>
    <source>
        <strain evidence="13">CBS 1993</strain>
    </source>
</reference>
<dbReference type="AlphaFoldDB" id="W6MFR2"/>
<accession>W6MFR2</accession>